<keyword evidence="1" id="KW-0732">Signal</keyword>
<reference evidence="3 4" key="1">
    <citation type="journal article" date="2019" name="PLoS ONE">
        <title>Pup mortality in New Zealand sea lions (Phocarctos hookeri) at Enderby Island, Auckland Islands, 2013-18.</title>
        <authorList>
            <person name="Michael S.A."/>
            <person name="Hayman D.T.S."/>
            <person name="Gray R."/>
            <person name="Zhang J."/>
            <person name="Rogers L."/>
            <person name="Roe W.D."/>
        </authorList>
    </citation>
    <scope>NUCLEOTIDE SEQUENCE [LARGE SCALE GENOMIC DNA]</scope>
    <source>
        <strain evidence="3 4">SM868</strain>
    </source>
</reference>
<feature type="signal peptide" evidence="1">
    <location>
        <begin position="1"/>
        <end position="19"/>
    </location>
</feature>
<dbReference type="PANTHER" id="PTHR35535:SF2">
    <property type="entry name" value="DUF306 DOMAIN-CONTAINING PROTEIN"/>
    <property type="match status" value="1"/>
</dbReference>
<sequence>MKALTTLMMTATLTIGALATGCQTTTNVTPATSHAHPQITTHPLTNAALQANDWQLIDAMDNNGNKVTDLFIDPAKPLTLSFNKIDNHDMVSFINTCNNISSAYTISDNKLKLGNIMSTMMACPDAEAKFDAATVATAMGNYTLSEDTNKHPMLVISSEKQVAHFKAVPKSK</sequence>
<dbReference type="AlphaFoldDB" id="A0A844M103"/>
<dbReference type="PROSITE" id="PS51257">
    <property type="entry name" value="PROKAR_LIPOPROTEIN"/>
    <property type="match status" value="1"/>
</dbReference>
<dbReference type="Pfam" id="PF03724">
    <property type="entry name" value="META"/>
    <property type="match status" value="1"/>
</dbReference>
<accession>A0A844M103</accession>
<evidence type="ECO:0000256" key="1">
    <source>
        <dbReference type="SAM" id="SignalP"/>
    </source>
</evidence>
<evidence type="ECO:0000313" key="4">
    <source>
        <dbReference type="Proteomes" id="UP000442109"/>
    </source>
</evidence>
<keyword evidence="4" id="KW-1185">Reference proteome</keyword>
<evidence type="ECO:0000313" key="3">
    <source>
        <dbReference type="EMBL" id="MUG32622.1"/>
    </source>
</evidence>
<feature type="domain" description="FHA" evidence="2">
    <location>
        <begin position="13"/>
        <end position="72"/>
    </location>
</feature>
<dbReference type="Proteomes" id="UP000442109">
    <property type="component" value="Unassembled WGS sequence"/>
</dbReference>
<dbReference type="PANTHER" id="PTHR35535">
    <property type="entry name" value="HEAT SHOCK PROTEIN HSLJ"/>
    <property type="match status" value="1"/>
</dbReference>
<dbReference type="OrthoDB" id="6647472at2"/>
<comment type="caution">
    <text evidence="3">The sequence shown here is derived from an EMBL/GenBank/DDBJ whole genome shotgun (WGS) entry which is preliminary data.</text>
</comment>
<proteinExistence type="predicted"/>
<dbReference type="InterPro" id="IPR005184">
    <property type="entry name" value="DUF306_Meta_HslJ"/>
</dbReference>
<dbReference type="InterPro" id="IPR038670">
    <property type="entry name" value="HslJ-like_sf"/>
</dbReference>
<protein>
    <submittedName>
        <fullName evidence="3">META domain-containing protein</fullName>
    </submittedName>
</protein>
<gene>
    <name evidence="3" type="ORF">GB996_07405</name>
</gene>
<evidence type="ECO:0000259" key="2">
    <source>
        <dbReference type="PROSITE" id="PS50006"/>
    </source>
</evidence>
<organism evidence="3 4">
    <name type="scientific">Psychrobacter sanguinis</name>
    <dbReference type="NCBI Taxonomy" id="861445"/>
    <lineage>
        <taxon>Bacteria</taxon>
        <taxon>Pseudomonadati</taxon>
        <taxon>Pseudomonadota</taxon>
        <taxon>Gammaproteobacteria</taxon>
        <taxon>Moraxellales</taxon>
        <taxon>Moraxellaceae</taxon>
        <taxon>Psychrobacter</taxon>
    </lineage>
</organism>
<dbReference type="EMBL" id="WFKQ01000005">
    <property type="protein sequence ID" value="MUG32622.1"/>
    <property type="molecule type" value="Genomic_DNA"/>
</dbReference>
<dbReference type="Gene3D" id="2.40.128.270">
    <property type="match status" value="1"/>
</dbReference>
<dbReference type="InterPro" id="IPR000253">
    <property type="entry name" value="FHA_dom"/>
</dbReference>
<name>A0A844M103_9GAMM</name>
<dbReference type="PROSITE" id="PS50006">
    <property type="entry name" value="FHA_DOMAIN"/>
    <property type="match status" value="1"/>
</dbReference>
<dbReference type="InterPro" id="IPR053147">
    <property type="entry name" value="Hsp_HslJ-like"/>
</dbReference>
<dbReference type="RefSeq" id="WP_011961487.1">
    <property type="nucleotide sequence ID" value="NZ_WFKQ01000005.1"/>
</dbReference>
<feature type="chain" id="PRO_5032445604" evidence="1">
    <location>
        <begin position="20"/>
        <end position="172"/>
    </location>
</feature>